<sequence>MIGIPINFINNQLTKLVVIIVISVSIVCSIVVGDILIGIVISLYLLIAYFGFKILCNSMKSGIRKIIKECDEETNKKE</sequence>
<accession>A0A0F9CX14</accession>
<keyword evidence="1" id="KW-0812">Transmembrane</keyword>
<reference evidence="2" key="1">
    <citation type="journal article" date="2015" name="Nature">
        <title>Complex archaea that bridge the gap between prokaryotes and eukaryotes.</title>
        <authorList>
            <person name="Spang A."/>
            <person name="Saw J.H."/>
            <person name="Jorgensen S.L."/>
            <person name="Zaremba-Niedzwiedzka K."/>
            <person name="Martijn J."/>
            <person name="Lind A.E."/>
            <person name="van Eijk R."/>
            <person name="Schleper C."/>
            <person name="Guy L."/>
            <person name="Ettema T.J."/>
        </authorList>
    </citation>
    <scope>NUCLEOTIDE SEQUENCE</scope>
</reference>
<proteinExistence type="predicted"/>
<protein>
    <submittedName>
        <fullName evidence="2">Uncharacterized protein</fullName>
    </submittedName>
</protein>
<feature type="transmembrane region" description="Helical" evidence="1">
    <location>
        <begin position="38"/>
        <end position="56"/>
    </location>
</feature>
<dbReference type="AlphaFoldDB" id="A0A0F9CX14"/>
<organism evidence="2">
    <name type="scientific">marine sediment metagenome</name>
    <dbReference type="NCBI Taxonomy" id="412755"/>
    <lineage>
        <taxon>unclassified sequences</taxon>
        <taxon>metagenomes</taxon>
        <taxon>ecological metagenomes</taxon>
    </lineage>
</organism>
<evidence type="ECO:0000313" key="2">
    <source>
        <dbReference type="EMBL" id="KKL53903.1"/>
    </source>
</evidence>
<keyword evidence="1" id="KW-0472">Membrane</keyword>
<keyword evidence="1" id="KW-1133">Transmembrane helix</keyword>
<feature type="transmembrane region" description="Helical" evidence="1">
    <location>
        <begin position="12"/>
        <end position="32"/>
    </location>
</feature>
<name>A0A0F9CX14_9ZZZZ</name>
<gene>
    <name evidence="2" type="ORF">LCGC14_2270740</name>
</gene>
<comment type="caution">
    <text evidence="2">The sequence shown here is derived from an EMBL/GenBank/DDBJ whole genome shotgun (WGS) entry which is preliminary data.</text>
</comment>
<evidence type="ECO:0000256" key="1">
    <source>
        <dbReference type="SAM" id="Phobius"/>
    </source>
</evidence>
<dbReference type="EMBL" id="LAZR01031386">
    <property type="protein sequence ID" value="KKL53903.1"/>
    <property type="molecule type" value="Genomic_DNA"/>
</dbReference>